<comment type="caution">
    <text evidence="2">The sequence shown here is derived from an EMBL/GenBank/DDBJ whole genome shotgun (WGS) entry which is preliminary data.</text>
</comment>
<protein>
    <submittedName>
        <fullName evidence="2">Uncharacterized protein</fullName>
    </submittedName>
</protein>
<dbReference type="Proteomes" id="UP000247233">
    <property type="component" value="Unassembled WGS sequence"/>
</dbReference>
<keyword evidence="3" id="KW-1185">Reference proteome</keyword>
<accession>A0A317WNS2</accession>
<feature type="compositionally biased region" description="Basic and acidic residues" evidence="1">
    <location>
        <begin position="57"/>
        <end position="71"/>
    </location>
</feature>
<name>A0A317WNS2_9EURO</name>
<proteinExistence type="predicted"/>
<feature type="region of interest" description="Disordered" evidence="1">
    <location>
        <begin position="43"/>
        <end position="82"/>
    </location>
</feature>
<evidence type="ECO:0000313" key="2">
    <source>
        <dbReference type="EMBL" id="PWY87635.1"/>
    </source>
</evidence>
<evidence type="ECO:0000256" key="1">
    <source>
        <dbReference type="SAM" id="MobiDB-lite"/>
    </source>
</evidence>
<dbReference type="AlphaFoldDB" id="A0A317WNS2"/>
<dbReference type="GeneID" id="37060807"/>
<dbReference type="RefSeq" id="XP_025401518.1">
    <property type="nucleotide sequence ID" value="XM_025538570.1"/>
</dbReference>
<dbReference type="EMBL" id="MSFL01000006">
    <property type="protein sequence ID" value="PWY87635.1"/>
    <property type="molecule type" value="Genomic_DNA"/>
</dbReference>
<dbReference type="VEuPathDB" id="FungiDB:BO70DRAFT_198763"/>
<reference evidence="2 3" key="1">
    <citation type="submission" date="2016-12" db="EMBL/GenBank/DDBJ databases">
        <title>The genomes of Aspergillus section Nigri reveals drivers in fungal speciation.</title>
        <authorList>
            <consortium name="DOE Joint Genome Institute"/>
            <person name="Vesth T.C."/>
            <person name="Nybo J."/>
            <person name="Theobald S."/>
            <person name="Brandl J."/>
            <person name="Frisvad J.C."/>
            <person name="Nielsen K.F."/>
            <person name="Lyhne E.K."/>
            <person name="Kogle M.E."/>
            <person name="Kuo A."/>
            <person name="Riley R."/>
            <person name="Clum A."/>
            <person name="Nolan M."/>
            <person name="Lipzen A."/>
            <person name="Salamov A."/>
            <person name="Henrissat B."/>
            <person name="Wiebenga A."/>
            <person name="De Vries R.P."/>
            <person name="Grigoriev I.V."/>
            <person name="Mortensen U.H."/>
            <person name="Andersen M.R."/>
            <person name="Baker S.E."/>
        </authorList>
    </citation>
    <scope>NUCLEOTIDE SEQUENCE [LARGE SCALE GENOMIC DNA]</scope>
    <source>
        <strain evidence="2 3">CBS 117.55</strain>
    </source>
</reference>
<sequence length="82" mass="9171">MICLTCNSKEGQISSSGLWACAVVISFRRGRHRKTDTYAPKKHLGNANAVQTQVLQRDNDKTRNKKQETKTRIAGSNNSKHS</sequence>
<organism evidence="2 3">
    <name type="scientific">Aspergillus heteromorphus CBS 117.55</name>
    <dbReference type="NCBI Taxonomy" id="1448321"/>
    <lineage>
        <taxon>Eukaryota</taxon>
        <taxon>Fungi</taxon>
        <taxon>Dikarya</taxon>
        <taxon>Ascomycota</taxon>
        <taxon>Pezizomycotina</taxon>
        <taxon>Eurotiomycetes</taxon>
        <taxon>Eurotiomycetidae</taxon>
        <taxon>Eurotiales</taxon>
        <taxon>Aspergillaceae</taxon>
        <taxon>Aspergillus</taxon>
        <taxon>Aspergillus subgen. Circumdati</taxon>
    </lineage>
</organism>
<gene>
    <name evidence="2" type="ORF">BO70DRAFT_198763</name>
</gene>
<evidence type="ECO:0000313" key="3">
    <source>
        <dbReference type="Proteomes" id="UP000247233"/>
    </source>
</evidence>